<evidence type="ECO:0000256" key="1">
    <source>
        <dbReference type="ARBA" id="ARBA00004744"/>
    </source>
</evidence>
<evidence type="ECO:0000259" key="8">
    <source>
        <dbReference type="Pfam" id="PF22451"/>
    </source>
</evidence>
<dbReference type="EC" id="4.1.1.111" evidence="5"/>
<dbReference type="AlphaFoldDB" id="A0A5K7Z9H1"/>
<dbReference type="InterPro" id="IPR050684">
    <property type="entry name" value="HTH-Siroheme_Decarb"/>
</dbReference>
<dbReference type="RefSeq" id="WP_231715541.1">
    <property type="nucleotide sequence ID" value="NZ_AP021875.1"/>
</dbReference>
<dbReference type="Pfam" id="PF17805">
    <property type="entry name" value="AsnC_trans_reg2"/>
    <property type="match status" value="1"/>
</dbReference>
<dbReference type="InterPro" id="IPR019888">
    <property type="entry name" value="Tscrpt_reg_AsnC-like"/>
</dbReference>
<keyword evidence="2" id="KW-0350">Heme biosynthesis</keyword>
<feature type="domain" description="Siroheme decarboxylase NirL-like HTH" evidence="8">
    <location>
        <begin position="9"/>
        <end position="55"/>
    </location>
</feature>
<evidence type="ECO:0000256" key="6">
    <source>
        <dbReference type="ARBA" id="ARBA00048470"/>
    </source>
</evidence>
<protein>
    <recommendedName>
        <fullName evidence="5">siroheme decarboxylase</fullName>
        <ecNumber evidence="5">4.1.1.111</ecNumber>
    </recommendedName>
</protein>
<proteinExistence type="inferred from homology"/>
<dbReference type="UniPathway" id="UPA00252"/>
<keyword evidence="3" id="KW-0456">Lyase</keyword>
<dbReference type="EMBL" id="AP021875">
    <property type="protein sequence ID" value="BBO77345.1"/>
    <property type="molecule type" value="Genomic_DNA"/>
</dbReference>
<dbReference type="InterPro" id="IPR036388">
    <property type="entry name" value="WH-like_DNA-bd_sf"/>
</dbReference>
<evidence type="ECO:0000256" key="5">
    <source>
        <dbReference type="ARBA" id="ARBA00023471"/>
    </source>
</evidence>
<evidence type="ECO:0000256" key="3">
    <source>
        <dbReference type="ARBA" id="ARBA00023239"/>
    </source>
</evidence>
<dbReference type="Gene3D" id="1.10.10.10">
    <property type="entry name" value="Winged helix-like DNA-binding domain superfamily/Winged helix DNA-binding domain"/>
    <property type="match status" value="1"/>
</dbReference>
<comment type="pathway">
    <text evidence="1">Porphyrin-containing compound metabolism; protoheme biosynthesis.</text>
</comment>
<accession>A0A5K7Z9H1</accession>
<evidence type="ECO:0000256" key="2">
    <source>
        <dbReference type="ARBA" id="ARBA00023133"/>
    </source>
</evidence>
<dbReference type="KEGG" id="dwd:DSCW_47620"/>
<name>A0A5K7Z9H1_9BACT</name>
<keyword evidence="10" id="KW-1185">Reference proteome</keyword>
<sequence>MSTQMDKLDKTILNRIQTRFPLTSKPFAVIAEELGTTEAEVLKRVSRLKESGIIRRIGGNFVPGKVGFVSTLCAARVPEKDVEAFARAVNAFPGVTHNYLRENSFNVWFTFIAPSMEVIRENLVRIARKTGVSRILNLPATRVFKIKAKFDL</sequence>
<evidence type="ECO:0000256" key="4">
    <source>
        <dbReference type="ARBA" id="ARBA00023457"/>
    </source>
</evidence>
<comment type="catalytic activity">
    <reaction evidence="6">
        <text>siroheme + 2 H(+) = 12,18-didecarboxysiroheme + 2 CO2</text>
        <dbReference type="Rhea" id="RHEA:19093"/>
        <dbReference type="ChEBI" id="CHEBI:15378"/>
        <dbReference type="ChEBI" id="CHEBI:16526"/>
        <dbReference type="ChEBI" id="CHEBI:60052"/>
        <dbReference type="ChEBI" id="CHEBI:140497"/>
        <dbReference type="EC" id="4.1.1.111"/>
    </reaction>
</comment>
<feature type="domain" description="Siroheme decarboxylase AsnC-like ligand binding" evidence="7">
    <location>
        <begin position="65"/>
        <end position="145"/>
    </location>
</feature>
<evidence type="ECO:0000313" key="10">
    <source>
        <dbReference type="Proteomes" id="UP000427769"/>
    </source>
</evidence>
<dbReference type="SUPFAM" id="SSF46785">
    <property type="entry name" value="Winged helix' DNA-binding domain"/>
    <property type="match status" value="1"/>
</dbReference>
<dbReference type="InterPro" id="IPR053953">
    <property type="entry name" value="NirdL-like_HTH"/>
</dbReference>
<dbReference type="Proteomes" id="UP000427769">
    <property type="component" value="Chromosome"/>
</dbReference>
<dbReference type="InterPro" id="IPR040523">
    <property type="entry name" value="AsnC_trans_reg2"/>
</dbReference>
<dbReference type="Pfam" id="PF22451">
    <property type="entry name" value="NirdL-like_HTH"/>
    <property type="match status" value="1"/>
</dbReference>
<dbReference type="InterPro" id="IPR036390">
    <property type="entry name" value="WH_DNA-bd_sf"/>
</dbReference>
<dbReference type="PANTHER" id="PTHR43413">
    <property type="entry name" value="TRANSCRIPTIONAL REGULATOR, ASNC FAMILY"/>
    <property type="match status" value="1"/>
</dbReference>
<dbReference type="PANTHER" id="PTHR43413:SF1">
    <property type="entry name" value="SIROHEME DECARBOXYLASE NIRL SUBUNIT"/>
    <property type="match status" value="1"/>
</dbReference>
<dbReference type="GO" id="GO:0006783">
    <property type="term" value="P:heme biosynthetic process"/>
    <property type="evidence" value="ECO:0007669"/>
    <property type="project" value="UniProtKB-KW"/>
</dbReference>
<dbReference type="GO" id="GO:0016829">
    <property type="term" value="F:lyase activity"/>
    <property type="evidence" value="ECO:0007669"/>
    <property type="project" value="UniProtKB-KW"/>
</dbReference>
<reference evidence="9 10" key="1">
    <citation type="submission" date="2019-11" db="EMBL/GenBank/DDBJ databases">
        <title>Comparative genomics of hydrocarbon-degrading Desulfosarcina strains.</title>
        <authorList>
            <person name="Watanabe M."/>
            <person name="Kojima H."/>
            <person name="Fukui M."/>
        </authorList>
    </citation>
    <scope>NUCLEOTIDE SEQUENCE [LARGE SCALE GENOMIC DNA]</scope>
    <source>
        <strain evidence="9 10">PP31</strain>
    </source>
</reference>
<gene>
    <name evidence="9" type="ORF">DSCW_47620</name>
</gene>
<organism evidence="9 10">
    <name type="scientific">Desulfosarcina widdelii</name>
    <dbReference type="NCBI Taxonomy" id="947919"/>
    <lineage>
        <taxon>Bacteria</taxon>
        <taxon>Pseudomonadati</taxon>
        <taxon>Thermodesulfobacteriota</taxon>
        <taxon>Desulfobacteria</taxon>
        <taxon>Desulfobacterales</taxon>
        <taxon>Desulfosarcinaceae</taxon>
        <taxon>Desulfosarcina</taxon>
    </lineage>
</organism>
<evidence type="ECO:0000259" key="7">
    <source>
        <dbReference type="Pfam" id="PF17805"/>
    </source>
</evidence>
<dbReference type="SMART" id="SM00344">
    <property type="entry name" value="HTH_ASNC"/>
    <property type="match status" value="1"/>
</dbReference>
<evidence type="ECO:0000313" key="9">
    <source>
        <dbReference type="EMBL" id="BBO77345.1"/>
    </source>
</evidence>
<comment type="similarity">
    <text evidence="4">Belongs to the Ahb/Nir family.</text>
</comment>
<dbReference type="Gene3D" id="3.30.70.3460">
    <property type="match status" value="1"/>
</dbReference>